<dbReference type="EMBL" id="NLAX01000004">
    <property type="protein sequence ID" value="PKS12108.1"/>
    <property type="molecule type" value="Genomic_DNA"/>
</dbReference>
<dbReference type="InParanoid" id="A0A2N3NI59"/>
<dbReference type="AlphaFoldDB" id="A0A2N3NI59"/>
<evidence type="ECO:0000256" key="1">
    <source>
        <dbReference type="SAM" id="MobiDB-lite"/>
    </source>
</evidence>
<feature type="compositionally biased region" description="Low complexity" evidence="1">
    <location>
        <begin position="710"/>
        <end position="720"/>
    </location>
</feature>
<feature type="domain" description="Heterokaryon incompatibility" evidence="2">
    <location>
        <begin position="22"/>
        <end position="154"/>
    </location>
</feature>
<feature type="region of interest" description="Disordered" evidence="1">
    <location>
        <begin position="585"/>
        <end position="643"/>
    </location>
</feature>
<protein>
    <recommendedName>
        <fullName evidence="2">Heterokaryon incompatibility domain-containing protein</fullName>
    </recommendedName>
</protein>
<evidence type="ECO:0000313" key="3">
    <source>
        <dbReference type="EMBL" id="PKS12108.1"/>
    </source>
</evidence>
<evidence type="ECO:0000259" key="2">
    <source>
        <dbReference type="Pfam" id="PF06985"/>
    </source>
</evidence>
<feature type="compositionally biased region" description="Acidic residues" evidence="1">
    <location>
        <begin position="594"/>
        <end position="603"/>
    </location>
</feature>
<dbReference type="OrthoDB" id="5303367at2759"/>
<feature type="compositionally biased region" description="Acidic residues" evidence="1">
    <location>
        <begin position="726"/>
        <end position="738"/>
    </location>
</feature>
<keyword evidence="4" id="KW-1185">Reference proteome</keyword>
<sequence length="738" mass="82715">MRIINTETRELEEYPDLPPKPYAILSHTWGADEVTIQQFSRIQPTLSSQETQGWVKIWSFCKKARDDGFAYAWIDTCCIDKTSSAELTEAINSMYRWYEEASVCYAYLIDIPTTEEAGSFFRDTTQDGPVQWRWRPTTKFRESRWFTRGWTLQELIAPKVVEFYAADWSEIGSKSSIRNELSEITGIDKLVLGGSPPSRCNAAQIMSWAATRQTTRLEDAAYSLLGLFGVNMPLIYGEGTRAFLRLQDEILRAKEDLSLLLRGPHLKVYDPDEIESMGRTRAVGPLAETPAAFRVDSSPVFNFADIWRINPTLRPSNKSPLATNADFQFNVPLLTARGLRLPVRLLKAASGHVLACLNWKTTGNRFICLVLRGIRREPGIYFRQMGANGNICLATAQQLAQASPTTIYVANIPGRESERIPDKLSFTLNPSDLCTHFAVKHFESFELLSTSRASKTGVVKTTVDVWIGLAEDTDYAFCVNVDNTQCWRFHSRNPIEGLEIQTPMVESAKRLVTSAKSFVTERGLDRLNLLYAGHAITISLRRGGASPEARTIKISSKSSECSRPKWGVDKSDVIKGCGLVAGNEQDAHHTVASPEDEFYDSDISDGSSPRPEQEASRTIEIDDGSSFWLPEEPSRATMDDPEVEDDVQLGDPIWRPRTFGQTNIHEQPSYSCQLGHSWEVQLPDTSPSYEAQLGDPFWRAPTFAQANVRQQPGGVRGQQQSLGEENPVDNDGECMDIY</sequence>
<dbReference type="STRING" id="41688.A0A2N3NI59"/>
<feature type="region of interest" description="Disordered" evidence="1">
    <location>
        <begin position="710"/>
        <end position="738"/>
    </location>
</feature>
<organism evidence="3 4">
    <name type="scientific">Lomentospora prolificans</name>
    <dbReference type="NCBI Taxonomy" id="41688"/>
    <lineage>
        <taxon>Eukaryota</taxon>
        <taxon>Fungi</taxon>
        <taxon>Dikarya</taxon>
        <taxon>Ascomycota</taxon>
        <taxon>Pezizomycotina</taxon>
        <taxon>Sordariomycetes</taxon>
        <taxon>Hypocreomycetidae</taxon>
        <taxon>Microascales</taxon>
        <taxon>Microascaceae</taxon>
        <taxon>Lomentospora</taxon>
    </lineage>
</organism>
<comment type="caution">
    <text evidence="3">The sequence shown here is derived from an EMBL/GenBank/DDBJ whole genome shotgun (WGS) entry which is preliminary data.</text>
</comment>
<reference evidence="3 4" key="1">
    <citation type="journal article" date="2017" name="G3 (Bethesda)">
        <title>First Draft Genome Sequence of the Pathogenic Fungus Lomentospora prolificans (Formerly Scedosporium prolificans).</title>
        <authorList>
            <person name="Luo R."/>
            <person name="Zimin A."/>
            <person name="Workman R."/>
            <person name="Fan Y."/>
            <person name="Pertea G."/>
            <person name="Grossman N."/>
            <person name="Wear M.P."/>
            <person name="Jia B."/>
            <person name="Miller H."/>
            <person name="Casadevall A."/>
            <person name="Timp W."/>
            <person name="Zhang S.X."/>
            <person name="Salzberg S.L."/>
        </authorList>
    </citation>
    <scope>NUCLEOTIDE SEQUENCE [LARGE SCALE GENOMIC DNA]</scope>
    <source>
        <strain evidence="3 4">JHH-5317</strain>
    </source>
</reference>
<dbReference type="PANTHER" id="PTHR10622:SF10">
    <property type="entry name" value="HET DOMAIN-CONTAINING PROTEIN"/>
    <property type="match status" value="1"/>
</dbReference>
<dbReference type="PANTHER" id="PTHR10622">
    <property type="entry name" value="HET DOMAIN-CONTAINING PROTEIN"/>
    <property type="match status" value="1"/>
</dbReference>
<evidence type="ECO:0000313" key="4">
    <source>
        <dbReference type="Proteomes" id="UP000233524"/>
    </source>
</evidence>
<feature type="compositionally biased region" description="Basic and acidic residues" evidence="1">
    <location>
        <begin position="611"/>
        <end position="620"/>
    </location>
</feature>
<dbReference type="Proteomes" id="UP000233524">
    <property type="component" value="Unassembled WGS sequence"/>
</dbReference>
<name>A0A2N3NI59_9PEZI</name>
<gene>
    <name evidence="3" type="ORF">jhhlp_001406</name>
</gene>
<accession>A0A2N3NI59</accession>
<dbReference type="InterPro" id="IPR010730">
    <property type="entry name" value="HET"/>
</dbReference>
<proteinExistence type="predicted"/>
<dbReference type="Pfam" id="PF06985">
    <property type="entry name" value="HET"/>
    <property type="match status" value="1"/>
</dbReference>
<dbReference type="VEuPathDB" id="FungiDB:jhhlp_001406"/>